<feature type="region of interest" description="Disordered" evidence="2">
    <location>
        <begin position="25"/>
        <end position="57"/>
    </location>
</feature>
<evidence type="ECO:0000256" key="1">
    <source>
        <dbReference type="ARBA" id="ARBA00022729"/>
    </source>
</evidence>
<comment type="caution">
    <text evidence="5">The sequence shown here is derived from an EMBL/GenBank/DDBJ whole genome shotgun (WGS) entry which is preliminary data.</text>
</comment>
<dbReference type="EMBL" id="JACHGO010000001">
    <property type="protein sequence ID" value="MBB5142313.1"/>
    <property type="molecule type" value="Genomic_DNA"/>
</dbReference>
<keyword evidence="6" id="KW-1185">Reference proteome</keyword>
<dbReference type="PROSITE" id="PS50983">
    <property type="entry name" value="FE_B12_PBP"/>
    <property type="match status" value="1"/>
</dbReference>
<proteinExistence type="predicted"/>
<sequence length="327" mass="35264">MLLALVLLLIPVLTLESTTKALAAESAGSSSPTQAGVDRHPVSSAPESAGSSHFSPVTVRDDTGYEMQLKAPAKRIIALYGAFNELLLALGAGDSLAARTVADADIPGLAHLPAIGTHMRPNAELIVQQSPDLVIQLAGRNEALLQTEALRGLGLNVLIFEMNSFEQMFGVMEKLGQLTGREAEASKLIGAWQKRLADLEAHYANQEPVSVFYEVRYPNLLAAGRGGIVDDIMAHAGARNVVTDEKKLVRFNEEALLAADPDAYLVQRGPMNPDPQPLDQRPHYKNLRAVRDGRVLTVDEDFFARPGPRSVDAAEALGRFLHPQAAR</sequence>
<dbReference type="PANTHER" id="PTHR30535:SF34">
    <property type="entry name" value="MOLYBDATE-BINDING PROTEIN MOLA"/>
    <property type="match status" value="1"/>
</dbReference>
<dbReference type="AlphaFoldDB" id="A0A7W8BYG9"/>
<keyword evidence="1 3" id="KW-0732">Signal</keyword>
<dbReference type="NCBIfam" id="NF038402">
    <property type="entry name" value="TroA_like"/>
    <property type="match status" value="1"/>
</dbReference>
<protein>
    <submittedName>
        <fullName evidence="5">Iron complex transport system substrate-binding protein</fullName>
    </submittedName>
</protein>
<feature type="compositionally biased region" description="Polar residues" evidence="2">
    <location>
        <begin position="45"/>
        <end position="55"/>
    </location>
</feature>
<evidence type="ECO:0000256" key="3">
    <source>
        <dbReference type="SAM" id="SignalP"/>
    </source>
</evidence>
<feature type="domain" description="Fe/B12 periplasmic-binding" evidence="4">
    <location>
        <begin position="75"/>
        <end position="325"/>
    </location>
</feature>
<dbReference type="Pfam" id="PF01497">
    <property type="entry name" value="Peripla_BP_2"/>
    <property type="match status" value="1"/>
</dbReference>
<accession>A0A7W8BYG9</accession>
<organism evidence="5 6">
    <name type="scientific">Desulfovibrio intestinalis</name>
    <dbReference type="NCBI Taxonomy" id="58621"/>
    <lineage>
        <taxon>Bacteria</taxon>
        <taxon>Pseudomonadati</taxon>
        <taxon>Thermodesulfobacteriota</taxon>
        <taxon>Desulfovibrionia</taxon>
        <taxon>Desulfovibrionales</taxon>
        <taxon>Desulfovibrionaceae</taxon>
        <taxon>Desulfovibrio</taxon>
    </lineage>
</organism>
<feature type="signal peptide" evidence="3">
    <location>
        <begin position="1"/>
        <end position="23"/>
    </location>
</feature>
<dbReference type="InterPro" id="IPR054828">
    <property type="entry name" value="Vit_B12_bind_prot"/>
</dbReference>
<dbReference type="PANTHER" id="PTHR30535">
    <property type="entry name" value="VITAMIN B12-BINDING PROTEIN"/>
    <property type="match status" value="1"/>
</dbReference>
<dbReference type="InterPro" id="IPR002491">
    <property type="entry name" value="ABC_transptr_periplasmic_BD"/>
</dbReference>
<feature type="chain" id="PRO_5030680321" evidence="3">
    <location>
        <begin position="24"/>
        <end position="327"/>
    </location>
</feature>
<evidence type="ECO:0000259" key="4">
    <source>
        <dbReference type="PROSITE" id="PS50983"/>
    </source>
</evidence>
<evidence type="ECO:0000256" key="2">
    <source>
        <dbReference type="SAM" id="MobiDB-lite"/>
    </source>
</evidence>
<dbReference type="InterPro" id="IPR050902">
    <property type="entry name" value="ABC_Transporter_SBP"/>
</dbReference>
<evidence type="ECO:0000313" key="5">
    <source>
        <dbReference type="EMBL" id="MBB5142313.1"/>
    </source>
</evidence>
<reference evidence="5 6" key="1">
    <citation type="submission" date="2020-08" db="EMBL/GenBank/DDBJ databases">
        <title>Genomic Encyclopedia of Type Strains, Phase IV (KMG-IV): sequencing the most valuable type-strain genomes for metagenomic binning, comparative biology and taxonomic classification.</title>
        <authorList>
            <person name="Goeker M."/>
        </authorList>
    </citation>
    <scope>NUCLEOTIDE SEQUENCE [LARGE SCALE GENOMIC DNA]</scope>
    <source>
        <strain evidence="5 6">DSM 11275</strain>
    </source>
</reference>
<dbReference type="Proteomes" id="UP000539075">
    <property type="component" value="Unassembled WGS sequence"/>
</dbReference>
<dbReference type="Gene3D" id="3.40.50.1980">
    <property type="entry name" value="Nitrogenase molybdenum iron protein domain"/>
    <property type="match status" value="2"/>
</dbReference>
<evidence type="ECO:0000313" key="6">
    <source>
        <dbReference type="Proteomes" id="UP000539075"/>
    </source>
</evidence>
<gene>
    <name evidence="5" type="ORF">HNQ38_000376</name>
</gene>
<name>A0A7W8BYG9_9BACT</name>
<dbReference type="SUPFAM" id="SSF53807">
    <property type="entry name" value="Helical backbone' metal receptor"/>
    <property type="match status" value="1"/>
</dbReference>